<sequence>MPAMTPRIPFTGDNIRATINDPRFVQVVKETPFEVSLMILQEVLRQSFSLSELILSCNQDAELDGVLSQLFSSSTLVVEFSSYVGGFAFGLKDIQGFVTSRGDDSHILFEFMESRHLEFDYAILMSSKNLYYDENSQEEENITLLRQTIERSRSIEINGTAFLTYLGSTCIDLLQRVTSLTIAGDSNIEWTLISELKELQELRVVKCTLKPMFYVDLFNALPTQNLKSIFLHCHSSVSNTDVEDMNQHKH</sequence>
<dbReference type="EMBL" id="BSXS01001379">
    <property type="protein sequence ID" value="GME76006.1"/>
    <property type="molecule type" value="Genomic_DNA"/>
</dbReference>
<name>A0ACB5SXE8_AMBMO</name>
<evidence type="ECO:0000313" key="1">
    <source>
        <dbReference type="EMBL" id="GME76006.1"/>
    </source>
</evidence>
<evidence type="ECO:0000313" key="2">
    <source>
        <dbReference type="Proteomes" id="UP001165064"/>
    </source>
</evidence>
<comment type="caution">
    <text evidence="1">The sequence shown here is derived from an EMBL/GenBank/DDBJ whole genome shotgun (WGS) entry which is preliminary data.</text>
</comment>
<proteinExistence type="predicted"/>
<reference evidence="1" key="1">
    <citation type="submission" date="2023-04" db="EMBL/GenBank/DDBJ databases">
        <title>Ambrosiozyma monospora NBRC 10751.</title>
        <authorList>
            <person name="Ichikawa N."/>
            <person name="Sato H."/>
            <person name="Tonouchi N."/>
        </authorList>
    </citation>
    <scope>NUCLEOTIDE SEQUENCE</scope>
    <source>
        <strain evidence="1">NBRC 10751</strain>
    </source>
</reference>
<protein>
    <submittedName>
        <fullName evidence="1">Unnamed protein product</fullName>
    </submittedName>
</protein>
<dbReference type="Proteomes" id="UP001165064">
    <property type="component" value="Unassembled WGS sequence"/>
</dbReference>
<accession>A0ACB5SXE8</accession>
<organism evidence="1 2">
    <name type="scientific">Ambrosiozyma monospora</name>
    <name type="common">Yeast</name>
    <name type="synonym">Endomycopsis monosporus</name>
    <dbReference type="NCBI Taxonomy" id="43982"/>
    <lineage>
        <taxon>Eukaryota</taxon>
        <taxon>Fungi</taxon>
        <taxon>Dikarya</taxon>
        <taxon>Ascomycota</taxon>
        <taxon>Saccharomycotina</taxon>
        <taxon>Pichiomycetes</taxon>
        <taxon>Pichiales</taxon>
        <taxon>Pichiaceae</taxon>
        <taxon>Ambrosiozyma</taxon>
    </lineage>
</organism>
<keyword evidence="2" id="KW-1185">Reference proteome</keyword>
<gene>
    <name evidence="1" type="ORF">Amon02_000240300</name>
</gene>